<dbReference type="Pfam" id="PF22022">
    <property type="entry name" value="Phage_int_M"/>
    <property type="match status" value="1"/>
</dbReference>
<evidence type="ECO:0000256" key="1">
    <source>
        <dbReference type="ARBA" id="ARBA00008857"/>
    </source>
</evidence>
<protein>
    <recommendedName>
        <fullName evidence="8">Integrase DNA-binding domain-containing protein</fullName>
    </recommendedName>
</protein>
<dbReference type="PANTHER" id="PTHR30629:SF2">
    <property type="entry name" value="PROPHAGE INTEGRASE INTS-RELATED"/>
    <property type="match status" value="1"/>
</dbReference>
<dbReference type="Pfam" id="PF13356">
    <property type="entry name" value="Arm-DNA-bind_3"/>
    <property type="match status" value="1"/>
</dbReference>
<organism evidence="6 7">
    <name type="scientific">Mesorhizobium temperatum</name>
    <dbReference type="NCBI Taxonomy" id="241416"/>
    <lineage>
        <taxon>Bacteria</taxon>
        <taxon>Pseudomonadati</taxon>
        <taxon>Pseudomonadota</taxon>
        <taxon>Alphaproteobacteria</taxon>
        <taxon>Hyphomicrobiales</taxon>
        <taxon>Phyllobacteriaceae</taxon>
        <taxon>Mesorhizobium</taxon>
    </lineage>
</organism>
<dbReference type="AlphaFoldDB" id="A0A271LHL6"/>
<evidence type="ECO:0000313" key="6">
    <source>
        <dbReference type="EMBL" id="PAQ07642.1"/>
    </source>
</evidence>
<dbReference type="GO" id="GO:0015074">
    <property type="term" value="P:DNA integration"/>
    <property type="evidence" value="ECO:0007669"/>
    <property type="project" value="UniProtKB-KW"/>
</dbReference>
<evidence type="ECO:0000256" key="2">
    <source>
        <dbReference type="ARBA" id="ARBA00022908"/>
    </source>
</evidence>
<dbReference type="GO" id="GO:0003677">
    <property type="term" value="F:DNA binding"/>
    <property type="evidence" value="ECO:0007669"/>
    <property type="project" value="UniProtKB-KW"/>
</dbReference>
<dbReference type="Proteomes" id="UP000216442">
    <property type="component" value="Unassembled WGS sequence"/>
</dbReference>
<keyword evidence="2" id="KW-0229">DNA integration</keyword>
<comment type="similarity">
    <text evidence="1">Belongs to the 'phage' integrase family.</text>
</comment>
<feature type="domain" description="Integrase DNA-binding" evidence="4">
    <location>
        <begin position="23"/>
        <end position="94"/>
    </location>
</feature>
<comment type="caution">
    <text evidence="6">The sequence shown here is derived from an EMBL/GenBank/DDBJ whole genome shotgun (WGS) entry which is preliminary data.</text>
</comment>
<proteinExistence type="inferred from homology"/>
<keyword evidence="7" id="KW-1185">Reference proteome</keyword>
<feature type="domain" description="Phage integrase central" evidence="5">
    <location>
        <begin position="108"/>
        <end position="146"/>
    </location>
</feature>
<gene>
    <name evidence="6" type="ORF">CIT26_20160</name>
</gene>
<evidence type="ECO:0000313" key="7">
    <source>
        <dbReference type="Proteomes" id="UP000216442"/>
    </source>
</evidence>
<sequence length="150" mass="16846">MARKIDDLNRELRNRIRVGKPNLWSHGNGLCFALAKNGKASWVIRYTVNAKRRVMTVEAHAVPIGERKLKELEMVALEYRDKVKAGIDPLAMREAPANRSKGTAGDTFETGARDYIATHSANWRNAKHSAQWTATLETYVFPKIGQSLPS</sequence>
<dbReference type="OrthoDB" id="9795573at2"/>
<dbReference type="Gene3D" id="3.30.160.390">
    <property type="entry name" value="Integrase, DNA-binding domain"/>
    <property type="match status" value="1"/>
</dbReference>
<reference evidence="6 7" key="1">
    <citation type="submission" date="2017-08" db="EMBL/GenBank/DDBJ databases">
        <title>Mesorhizobium wenxinae sp. nov., a novel rhizobial species isolated from root nodules of chickpea (Cicer arietinum L.).</title>
        <authorList>
            <person name="Zhang J."/>
        </authorList>
    </citation>
    <scope>NUCLEOTIDE SEQUENCE [LARGE SCALE GENOMIC DNA]</scope>
    <source>
        <strain evidence="6 7">SDW018</strain>
    </source>
</reference>
<evidence type="ECO:0000259" key="5">
    <source>
        <dbReference type="Pfam" id="PF22022"/>
    </source>
</evidence>
<dbReference type="InterPro" id="IPR010998">
    <property type="entry name" value="Integrase_recombinase_N"/>
</dbReference>
<evidence type="ECO:0000256" key="3">
    <source>
        <dbReference type="ARBA" id="ARBA00023125"/>
    </source>
</evidence>
<dbReference type="EMBL" id="NPKJ01000057">
    <property type="protein sequence ID" value="PAQ07642.1"/>
    <property type="molecule type" value="Genomic_DNA"/>
</dbReference>
<evidence type="ECO:0000259" key="4">
    <source>
        <dbReference type="Pfam" id="PF13356"/>
    </source>
</evidence>
<name>A0A271LHL6_9HYPH</name>
<dbReference type="InterPro" id="IPR050808">
    <property type="entry name" value="Phage_Integrase"/>
</dbReference>
<dbReference type="PANTHER" id="PTHR30629">
    <property type="entry name" value="PROPHAGE INTEGRASE"/>
    <property type="match status" value="1"/>
</dbReference>
<dbReference type="InterPro" id="IPR038488">
    <property type="entry name" value="Integrase_DNA-bd_sf"/>
</dbReference>
<dbReference type="InterPro" id="IPR053876">
    <property type="entry name" value="Phage_int_M"/>
</dbReference>
<dbReference type="Gene3D" id="1.10.150.130">
    <property type="match status" value="1"/>
</dbReference>
<accession>A0A271LHL6</accession>
<keyword evidence="3" id="KW-0238">DNA-binding</keyword>
<dbReference type="InterPro" id="IPR025166">
    <property type="entry name" value="Integrase_DNA_bind_dom"/>
</dbReference>
<dbReference type="RefSeq" id="WP_095494225.1">
    <property type="nucleotide sequence ID" value="NZ_NPKJ01000057.1"/>
</dbReference>
<evidence type="ECO:0008006" key="8">
    <source>
        <dbReference type="Google" id="ProtNLM"/>
    </source>
</evidence>